<evidence type="ECO:0000313" key="9">
    <source>
        <dbReference type="Proteomes" id="UP000567067"/>
    </source>
</evidence>
<proteinExistence type="inferred from homology"/>
<sequence length="599" mass="68807">MKNAIEINHVYKKFNMLSGKNNTLKGKIFNPESPPQKEMWVLRNINLELPPGSSLALIGKNGSGKSTLLKLICRILHPTSGEVRVNGKIATLLELGAGFHPDFTGRENIFFNGSVLGFTRKQIQSKLDSIIAFSELEQYIDMPVRSYSSGMYMRLGFSVAIHLEPDILLMDEILAVGDFEFQKKCMNEILRLKSEGKTIVFVSHSGEQAQQICDQAIWLEDGQIKMSGSSRDVVMAYEKGSATGAYVPEYYYRMGCRSQQQRNFEQALTYFNQALEYGFSEFSVKILRSSVYLELDMKKEAIRDAECCLDIAPPDADIESILKHIQFVKSQVEAVGTGHLREVLTDNTTTEPDFLIIGTQKGGTTSLYHHLTHHPNIKAAAVKEVHYFDEQFGRGFDWYKRHFPSNLSAGSITGEASPYYLFHPQTPRRVHELLPNIKLIVLLRNPVYRAYSHYRMMVRRGLEQLSFPEALQAEHDRVNDEYERMARDSSYLSPDCSHYSYLKRGLYAEQLEGWYQYFPKEQFLILNSEKLFQNPVEGCRKIYTFLNIPTWERGDFPHLQEGEEGAEIPADTLTWLQDYFTEPNRKLFELIGEVYDWND</sequence>
<keyword evidence="9" id="KW-1185">Reference proteome</keyword>
<dbReference type="SMART" id="SM00382">
    <property type="entry name" value="AAA"/>
    <property type="match status" value="1"/>
</dbReference>
<dbReference type="SUPFAM" id="SSF52540">
    <property type="entry name" value="P-loop containing nucleoside triphosphate hydrolases"/>
    <property type="match status" value="2"/>
</dbReference>
<dbReference type="GO" id="GO:0005524">
    <property type="term" value="F:ATP binding"/>
    <property type="evidence" value="ECO:0007669"/>
    <property type="project" value="UniProtKB-KW"/>
</dbReference>
<dbReference type="Gene3D" id="3.40.50.300">
    <property type="entry name" value="P-loop containing nucleotide triphosphate hydrolases"/>
    <property type="match status" value="2"/>
</dbReference>
<dbReference type="Pfam" id="PF00685">
    <property type="entry name" value="Sulfotransfer_1"/>
    <property type="match status" value="1"/>
</dbReference>
<evidence type="ECO:0000313" key="8">
    <source>
        <dbReference type="EMBL" id="MBA9086025.1"/>
    </source>
</evidence>
<dbReference type="PROSITE" id="PS50893">
    <property type="entry name" value="ABC_TRANSPORTER_2"/>
    <property type="match status" value="1"/>
</dbReference>
<keyword evidence="3" id="KW-0547">Nucleotide-binding</keyword>
<dbReference type="PANTHER" id="PTHR46743:SF2">
    <property type="entry name" value="TEICHOIC ACIDS EXPORT ATP-BINDING PROTEIN TAGH"/>
    <property type="match status" value="1"/>
</dbReference>
<dbReference type="GO" id="GO:0140359">
    <property type="term" value="F:ABC-type transporter activity"/>
    <property type="evidence" value="ECO:0007669"/>
    <property type="project" value="InterPro"/>
</dbReference>
<gene>
    <name evidence="8" type="ORF">FHR92_002497</name>
</gene>
<dbReference type="PROSITE" id="PS50005">
    <property type="entry name" value="TPR"/>
    <property type="match status" value="1"/>
</dbReference>
<dbReference type="InterPro" id="IPR050683">
    <property type="entry name" value="Bact_Polysacc_Export_ATP-bd"/>
</dbReference>
<dbReference type="Proteomes" id="UP000567067">
    <property type="component" value="Unassembled WGS sequence"/>
</dbReference>
<evidence type="ECO:0000256" key="3">
    <source>
        <dbReference type="ARBA" id="ARBA00022741"/>
    </source>
</evidence>
<dbReference type="InterPro" id="IPR015860">
    <property type="entry name" value="ABC_transpr_TagH-like"/>
</dbReference>
<evidence type="ECO:0000256" key="4">
    <source>
        <dbReference type="ARBA" id="ARBA00022840"/>
    </source>
</evidence>
<organism evidence="8 9">
    <name type="scientific">Fontibacillus solani</name>
    <dbReference type="NCBI Taxonomy" id="1572857"/>
    <lineage>
        <taxon>Bacteria</taxon>
        <taxon>Bacillati</taxon>
        <taxon>Bacillota</taxon>
        <taxon>Bacilli</taxon>
        <taxon>Bacillales</taxon>
        <taxon>Paenibacillaceae</taxon>
        <taxon>Fontibacillus</taxon>
    </lineage>
</organism>
<keyword evidence="5" id="KW-1278">Translocase</keyword>
<evidence type="ECO:0000256" key="5">
    <source>
        <dbReference type="ARBA" id="ARBA00022967"/>
    </source>
</evidence>
<feature type="domain" description="ABC transporter" evidence="7">
    <location>
        <begin position="5"/>
        <end position="246"/>
    </location>
</feature>
<keyword evidence="2" id="KW-0813">Transport</keyword>
<dbReference type="InterPro" id="IPR000863">
    <property type="entry name" value="Sulfotransferase_dom"/>
</dbReference>
<dbReference type="Pfam" id="PF00005">
    <property type="entry name" value="ABC_tran"/>
    <property type="match status" value="1"/>
</dbReference>
<name>A0A7W3STK9_9BACL</name>
<reference evidence="8 9" key="1">
    <citation type="submission" date="2020-08" db="EMBL/GenBank/DDBJ databases">
        <title>Genomic Encyclopedia of Type Strains, Phase III (KMG-III): the genomes of soil and plant-associated and newly described type strains.</title>
        <authorList>
            <person name="Whitman W."/>
        </authorList>
    </citation>
    <scope>NUCLEOTIDE SEQUENCE [LARGE SCALE GENOMIC DNA]</scope>
    <source>
        <strain evidence="8 9">CECT 8693</strain>
    </source>
</reference>
<comment type="caution">
    <text evidence="8">The sequence shown here is derived from an EMBL/GenBank/DDBJ whole genome shotgun (WGS) entry which is preliminary data.</text>
</comment>
<dbReference type="PANTHER" id="PTHR46743">
    <property type="entry name" value="TEICHOIC ACIDS EXPORT ATP-BINDING PROTEIN TAGH"/>
    <property type="match status" value="1"/>
</dbReference>
<dbReference type="InterPro" id="IPR011990">
    <property type="entry name" value="TPR-like_helical_dom_sf"/>
</dbReference>
<dbReference type="GO" id="GO:0016020">
    <property type="term" value="C:membrane"/>
    <property type="evidence" value="ECO:0007669"/>
    <property type="project" value="InterPro"/>
</dbReference>
<dbReference type="EMBL" id="JACJIP010000014">
    <property type="protein sequence ID" value="MBA9086025.1"/>
    <property type="molecule type" value="Genomic_DNA"/>
</dbReference>
<dbReference type="RefSeq" id="WP_182535918.1">
    <property type="nucleotide sequence ID" value="NZ_JACJIP010000014.1"/>
</dbReference>
<dbReference type="InterPro" id="IPR019734">
    <property type="entry name" value="TPR_rpt"/>
</dbReference>
<dbReference type="Gene3D" id="1.25.40.10">
    <property type="entry name" value="Tetratricopeptide repeat domain"/>
    <property type="match status" value="1"/>
</dbReference>
<dbReference type="GO" id="GO:0016887">
    <property type="term" value="F:ATP hydrolysis activity"/>
    <property type="evidence" value="ECO:0007669"/>
    <property type="project" value="InterPro"/>
</dbReference>
<evidence type="ECO:0000256" key="2">
    <source>
        <dbReference type="ARBA" id="ARBA00022448"/>
    </source>
</evidence>
<evidence type="ECO:0000256" key="1">
    <source>
        <dbReference type="ARBA" id="ARBA00005417"/>
    </source>
</evidence>
<dbReference type="SUPFAM" id="SSF48452">
    <property type="entry name" value="TPR-like"/>
    <property type="match status" value="1"/>
</dbReference>
<keyword evidence="4" id="KW-0067">ATP-binding</keyword>
<protein>
    <submittedName>
        <fullName evidence="8">ABC-type polysaccharide/polyol phosphate transport system ATPase subunit</fullName>
    </submittedName>
</protein>
<dbReference type="AlphaFoldDB" id="A0A7W3STK9"/>
<dbReference type="InterPro" id="IPR003439">
    <property type="entry name" value="ABC_transporter-like_ATP-bd"/>
</dbReference>
<dbReference type="GO" id="GO:0008146">
    <property type="term" value="F:sulfotransferase activity"/>
    <property type="evidence" value="ECO:0007669"/>
    <property type="project" value="InterPro"/>
</dbReference>
<comment type="similarity">
    <text evidence="1">Belongs to the ABC transporter superfamily.</text>
</comment>
<accession>A0A7W3STK9</accession>
<keyword evidence="6" id="KW-0802">TPR repeat</keyword>
<evidence type="ECO:0000256" key="6">
    <source>
        <dbReference type="PROSITE-ProRule" id="PRU00339"/>
    </source>
</evidence>
<feature type="repeat" description="TPR" evidence="6">
    <location>
        <begin position="248"/>
        <end position="281"/>
    </location>
</feature>
<dbReference type="InterPro" id="IPR027417">
    <property type="entry name" value="P-loop_NTPase"/>
</dbReference>
<dbReference type="InterPro" id="IPR003593">
    <property type="entry name" value="AAA+_ATPase"/>
</dbReference>
<evidence type="ECO:0000259" key="7">
    <source>
        <dbReference type="PROSITE" id="PS50893"/>
    </source>
</evidence>
<dbReference type="CDD" id="cd03220">
    <property type="entry name" value="ABC_KpsT_Wzt"/>
    <property type="match status" value="1"/>
</dbReference>